<dbReference type="EMBL" id="JADBEG010000001">
    <property type="protein sequence ID" value="MBE1501705.1"/>
    <property type="molecule type" value="Genomic_DNA"/>
</dbReference>
<keyword evidence="2" id="KW-1185">Reference proteome</keyword>
<proteinExistence type="predicted"/>
<organism evidence="1 2">
    <name type="scientific">Amycolatopsis lexingtonensis</name>
    <dbReference type="NCBI Taxonomy" id="218822"/>
    <lineage>
        <taxon>Bacteria</taxon>
        <taxon>Bacillati</taxon>
        <taxon>Actinomycetota</taxon>
        <taxon>Actinomycetes</taxon>
        <taxon>Pseudonocardiales</taxon>
        <taxon>Pseudonocardiaceae</taxon>
        <taxon>Amycolatopsis</taxon>
    </lineage>
</organism>
<evidence type="ECO:0000313" key="2">
    <source>
        <dbReference type="Proteomes" id="UP000631670"/>
    </source>
</evidence>
<accession>A0ABR9IET9</accession>
<protein>
    <submittedName>
        <fullName evidence="1">Uncharacterized protein (DUF433 family)</fullName>
    </submittedName>
</protein>
<gene>
    <name evidence="1" type="ORF">H4696_008805</name>
</gene>
<comment type="caution">
    <text evidence="1">The sequence shown here is derived from an EMBL/GenBank/DDBJ whole genome shotgun (WGS) entry which is preliminary data.</text>
</comment>
<reference evidence="1 2" key="1">
    <citation type="submission" date="2020-10" db="EMBL/GenBank/DDBJ databases">
        <title>Sequencing the genomes of 1000 actinobacteria strains.</title>
        <authorList>
            <person name="Klenk H.-P."/>
        </authorList>
    </citation>
    <scope>NUCLEOTIDE SEQUENCE [LARGE SCALE GENOMIC DNA]</scope>
    <source>
        <strain evidence="1 2">DSM 44653</strain>
    </source>
</reference>
<dbReference type="Proteomes" id="UP000631670">
    <property type="component" value="Unassembled WGS sequence"/>
</dbReference>
<sequence length="32" mass="4022">MNHPLAIPYLEDELFEDFPDLEEELLEEWWRC</sequence>
<name>A0ABR9IET9_9PSEU</name>
<evidence type="ECO:0000313" key="1">
    <source>
        <dbReference type="EMBL" id="MBE1501705.1"/>
    </source>
</evidence>